<comment type="similarity">
    <text evidence="1">Belongs to the deoxyhypusine synthase family.</text>
</comment>
<dbReference type="InterPro" id="IPR029035">
    <property type="entry name" value="DHS-like_NAD/FAD-binding_dom"/>
</dbReference>
<keyword evidence="2" id="KW-0808">Transferase</keyword>
<dbReference type="PANTHER" id="PTHR11703:SF2">
    <property type="entry name" value="DEOXYHYPUSINE SYNTHASE-LIKE PROTEIN"/>
    <property type="match status" value="1"/>
</dbReference>
<dbReference type="PANTHER" id="PTHR11703">
    <property type="entry name" value="DEOXYHYPUSINE SYNTHASE"/>
    <property type="match status" value="1"/>
</dbReference>
<dbReference type="SUPFAM" id="SSF52467">
    <property type="entry name" value="DHS-like NAD/FAD-binding domain"/>
    <property type="match status" value="1"/>
</dbReference>
<reference evidence="3" key="1">
    <citation type="journal article" date="2014" name="Front. Microbiol.">
        <title>High frequency of phylogenetically diverse reductive dehalogenase-homologous genes in deep subseafloor sedimentary metagenomes.</title>
        <authorList>
            <person name="Kawai M."/>
            <person name="Futagami T."/>
            <person name="Toyoda A."/>
            <person name="Takaki Y."/>
            <person name="Nishi S."/>
            <person name="Hori S."/>
            <person name="Arai W."/>
            <person name="Tsubouchi T."/>
            <person name="Morono Y."/>
            <person name="Uchiyama I."/>
            <person name="Ito T."/>
            <person name="Fujiyama A."/>
            <person name="Inagaki F."/>
            <person name="Takami H."/>
        </authorList>
    </citation>
    <scope>NUCLEOTIDE SEQUENCE</scope>
    <source>
        <strain evidence="3">Expedition CK06-06</strain>
    </source>
</reference>
<dbReference type="GO" id="GO:0034038">
    <property type="term" value="F:deoxyhypusine synthase activity"/>
    <property type="evidence" value="ECO:0007669"/>
    <property type="project" value="TreeGrafter"/>
</dbReference>
<dbReference type="GO" id="GO:0005737">
    <property type="term" value="C:cytoplasm"/>
    <property type="evidence" value="ECO:0007669"/>
    <property type="project" value="TreeGrafter"/>
</dbReference>
<organism evidence="3">
    <name type="scientific">marine sediment metagenome</name>
    <dbReference type="NCBI Taxonomy" id="412755"/>
    <lineage>
        <taxon>unclassified sequences</taxon>
        <taxon>metagenomes</taxon>
        <taxon>ecological metagenomes</taxon>
    </lineage>
</organism>
<evidence type="ECO:0008006" key="4">
    <source>
        <dbReference type="Google" id="ProtNLM"/>
    </source>
</evidence>
<dbReference type="InterPro" id="IPR036982">
    <property type="entry name" value="Deoxyhypusine_synthase_sf"/>
</dbReference>
<name>X1F713_9ZZZZ</name>
<feature type="non-terminal residue" evidence="3">
    <location>
        <position position="1"/>
    </location>
</feature>
<dbReference type="Pfam" id="PF01916">
    <property type="entry name" value="DS"/>
    <property type="match status" value="1"/>
</dbReference>
<sequence length="142" mass="16116">IRACYDMNIPIFCPALTDSVLGFQAWMYSQFKKFSLNSQLDIKDFFDFAWKKNKNYGLLILGGGVPKHFVPLMMQVTGKSLDYTIQITMDRPEHGGVSGMQIREAKSWGKIAEKGLICDMRADVTLAFPLLVANILNYLKKK</sequence>
<dbReference type="Gene3D" id="3.40.910.10">
    <property type="entry name" value="Deoxyhypusine synthase"/>
    <property type="match status" value="1"/>
</dbReference>
<proteinExistence type="inferred from homology"/>
<protein>
    <recommendedName>
        <fullName evidence="4">Deoxyhypusine synthase</fullName>
    </recommendedName>
</protein>
<dbReference type="EMBL" id="BARU01008397">
    <property type="protein sequence ID" value="GAH40717.1"/>
    <property type="molecule type" value="Genomic_DNA"/>
</dbReference>
<gene>
    <name evidence="3" type="ORF">S03H2_16439</name>
</gene>
<comment type="caution">
    <text evidence="3">The sequence shown here is derived from an EMBL/GenBank/DDBJ whole genome shotgun (WGS) entry which is preliminary data.</text>
</comment>
<accession>X1F713</accession>
<dbReference type="AlphaFoldDB" id="X1F713"/>
<evidence type="ECO:0000313" key="3">
    <source>
        <dbReference type="EMBL" id="GAH40717.1"/>
    </source>
</evidence>
<evidence type="ECO:0000256" key="2">
    <source>
        <dbReference type="ARBA" id="ARBA00022679"/>
    </source>
</evidence>
<evidence type="ECO:0000256" key="1">
    <source>
        <dbReference type="ARBA" id="ARBA00009892"/>
    </source>
</evidence>
<dbReference type="InterPro" id="IPR002773">
    <property type="entry name" value="Deoxyhypusine_synthase"/>
</dbReference>